<proteinExistence type="predicted"/>
<reference evidence="2" key="1">
    <citation type="journal article" date="2018" name="BMC Genomics">
        <title>The complete and fully assembled genome sequence of Aeromonas salmonicida subsp. pectinolytica and its comparative analysis with other Aeromonas species: investigation of the mobilome in environmental and pathogenic strains.</title>
        <authorList>
            <person name="Pfeiffer F."/>
            <person name="Zamora-Lagos M.A."/>
            <person name="Blettinger M."/>
            <person name="Yeroslaviz A."/>
            <person name="Dahl A."/>
            <person name="Gruber S."/>
            <person name="Habermann B.H."/>
        </authorList>
    </citation>
    <scope>NUCLEOTIDE SEQUENCE [LARGE SCALE GENOMIC DNA]</scope>
    <source>
        <strain evidence="2">34mel</strain>
    </source>
</reference>
<dbReference type="AlphaFoldDB" id="A0A2D1QJH7"/>
<evidence type="ECO:0000313" key="2">
    <source>
        <dbReference type="Proteomes" id="UP000222916"/>
    </source>
</evidence>
<sequence length="151" mass="17144">MTLLSTPCYHPSKVSNERLLAVLLTAHPLMRCFNWWPSKWHMLCIRLVCGICNKLLTLIYAWLAPSGGNTQPQKAQLSGIQTRCQTHFSSVFLLLIPSHFFPSHCHLCALAHTLQLVFTSQIYRLAVTLVQGEARAMADTRRHAKQQSIDF</sequence>
<dbReference type="Proteomes" id="UP000222916">
    <property type="component" value="Chromosome"/>
</dbReference>
<evidence type="ECO:0000313" key="1">
    <source>
        <dbReference type="EMBL" id="ATP10396.1"/>
    </source>
</evidence>
<organism evidence="1 2">
    <name type="scientific">Aeromonas salmonicida subsp. pectinolytica 34mel</name>
    <dbReference type="NCBI Taxonomy" id="1324960"/>
    <lineage>
        <taxon>Bacteria</taxon>
        <taxon>Pseudomonadati</taxon>
        <taxon>Pseudomonadota</taxon>
        <taxon>Gammaproteobacteria</taxon>
        <taxon>Aeromonadales</taxon>
        <taxon>Aeromonadaceae</taxon>
        <taxon>Aeromonas</taxon>
    </lineage>
</organism>
<gene>
    <name evidence="1" type="ORF">Asalp_32980</name>
</gene>
<accession>A0A2D1QJH7</accession>
<protein>
    <submittedName>
        <fullName evidence="1">Uncharacterized protein</fullName>
    </submittedName>
</protein>
<name>A0A2D1QJH7_AERSA</name>
<dbReference type="EMBL" id="CP022426">
    <property type="protein sequence ID" value="ATP10396.1"/>
    <property type="molecule type" value="Genomic_DNA"/>
</dbReference>